<reference evidence="1" key="2">
    <citation type="submission" date="2020-07" db="EMBL/GenBank/DDBJ databases">
        <authorList>
            <person name="Vera ALvarez R."/>
            <person name="Arias-Moreno D.M."/>
            <person name="Jimenez-Jacinto V."/>
            <person name="Jimenez-Bremont J.F."/>
            <person name="Swaminathan K."/>
            <person name="Moose S.P."/>
            <person name="Guerrero-Gonzalez M.L."/>
            <person name="Marino-Ramirez L."/>
            <person name="Landsman D."/>
            <person name="Rodriguez-Kessler M."/>
            <person name="Delgado-Sanchez P."/>
        </authorList>
    </citation>
    <scope>NUCLEOTIDE SEQUENCE</scope>
    <source>
        <tissue evidence="1">Cladode</tissue>
    </source>
</reference>
<dbReference type="AlphaFoldDB" id="A0A7C9E5B5"/>
<reference evidence="1" key="1">
    <citation type="journal article" date="2013" name="J. Plant Res.">
        <title>Effect of fungi and light on seed germination of three Opuntia species from semiarid lands of central Mexico.</title>
        <authorList>
            <person name="Delgado-Sanchez P."/>
            <person name="Jimenez-Bremont J.F."/>
            <person name="Guerrero-Gonzalez Mde L."/>
            <person name="Flores J."/>
        </authorList>
    </citation>
    <scope>NUCLEOTIDE SEQUENCE</scope>
    <source>
        <tissue evidence="1">Cladode</tissue>
    </source>
</reference>
<organism evidence="1">
    <name type="scientific">Opuntia streptacantha</name>
    <name type="common">Prickly pear cactus</name>
    <name type="synonym">Opuntia cardona</name>
    <dbReference type="NCBI Taxonomy" id="393608"/>
    <lineage>
        <taxon>Eukaryota</taxon>
        <taxon>Viridiplantae</taxon>
        <taxon>Streptophyta</taxon>
        <taxon>Embryophyta</taxon>
        <taxon>Tracheophyta</taxon>
        <taxon>Spermatophyta</taxon>
        <taxon>Magnoliopsida</taxon>
        <taxon>eudicotyledons</taxon>
        <taxon>Gunneridae</taxon>
        <taxon>Pentapetalae</taxon>
        <taxon>Caryophyllales</taxon>
        <taxon>Cactineae</taxon>
        <taxon>Cactaceae</taxon>
        <taxon>Opuntioideae</taxon>
        <taxon>Opuntia</taxon>
    </lineage>
</organism>
<evidence type="ECO:0000313" key="1">
    <source>
        <dbReference type="EMBL" id="MBA4654108.1"/>
    </source>
</evidence>
<proteinExistence type="predicted"/>
<name>A0A7C9E5B5_OPUST</name>
<dbReference type="EMBL" id="GISG01182092">
    <property type="protein sequence ID" value="MBA4654108.1"/>
    <property type="molecule type" value="Transcribed_RNA"/>
</dbReference>
<accession>A0A7C9E5B5</accession>
<protein>
    <submittedName>
        <fullName evidence="1">Uncharacterized protein</fullName>
    </submittedName>
</protein>
<sequence>MMLCRKKKAIRRRVIQVKRKMKLKKSQQAQRVPPRINLGLKVIKNLQILRKLTQRIKALQSLPRKLLLPQKSLRLLPKLLRHLLKQRNLQRRSRRLTGKRKKRSLLLWRTSLQARSRQASQLLSLQPKVRERQVKKLK</sequence>